<dbReference type="GO" id="GO:0000278">
    <property type="term" value="P:mitotic cell cycle"/>
    <property type="evidence" value="ECO:0007669"/>
    <property type="project" value="EnsemblFungi"/>
</dbReference>
<dbReference type="PANTHER" id="PTHR10694:SF33">
    <property type="entry name" value="LYSINE-SPECIFIC DEMETHYLASE 5"/>
    <property type="match status" value="1"/>
</dbReference>
<name>A0A1G4IM65_9SACH</name>
<feature type="domain" description="JmjN" evidence="10">
    <location>
        <begin position="7"/>
        <end position="50"/>
    </location>
</feature>
<reference evidence="12 13" key="1">
    <citation type="submission" date="2016-03" db="EMBL/GenBank/DDBJ databases">
        <authorList>
            <person name="Devillers H."/>
        </authorList>
    </citation>
    <scope>NUCLEOTIDE SEQUENCE [LARGE SCALE GENOMIC DNA]</scope>
    <source>
        <strain evidence="12">CBS 10888</strain>
    </source>
</reference>
<evidence type="ECO:0000256" key="6">
    <source>
        <dbReference type="ARBA" id="ARBA00023242"/>
    </source>
</evidence>
<feature type="domain" description="PHD-type" evidence="9">
    <location>
        <begin position="249"/>
        <end position="299"/>
    </location>
</feature>
<dbReference type="GO" id="GO:0008270">
    <property type="term" value="F:zinc ion binding"/>
    <property type="evidence" value="ECO:0007669"/>
    <property type="project" value="UniProtKB-KW"/>
</dbReference>
<gene>
    <name evidence="12" type="ORF">LADA_0A00826G</name>
</gene>
<dbReference type="Proteomes" id="UP000190274">
    <property type="component" value="Chromosome A"/>
</dbReference>
<dbReference type="EMBL" id="LT598460">
    <property type="protein sequence ID" value="SCU77510.1"/>
    <property type="molecule type" value="Genomic_DNA"/>
</dbReference>
<keyword evidence="4" id="KW-0862">Zinc</keyword>
<evidence type="ECO:0000256" key="3">
    <source>
        <dbReference type="ARBA" id="ARBA00022771"/>
    </source>
</evidence>
<keyword evidence="13" id="KW-1185">Reference proteome</keyword>
<dbReference type="FunFam" id="2.60.120.650:FF:000055">
    <property type="entry name" value="Jhd2p"/>
    <property type="match status" value="1"/>
</dbReference>
<comment type="subcellular location">
    <subcellularLocation>
        <location evidence="1">Nucleus</location>
    </subcellularLocation>
</comment>
<dbReference type="SMART" id="SM00249">
    <property type="entry name" value="PHD"/>
    <property type="match status" value="1"/>
</dbReference>
<dbReference type="InterPro" id="IPR019787">
    <property type="entry name" value="Znf_PHD-finger"/>
</dbReference>
<dbReference type="InterPro" id="IPR003349">
    <property type="entry name" value="JmjN"/>
</dbReference>
<dbReference type="PANTHER" id="PTHR10694">
    <property type="entry name" value="LYSINE-SPECIFIC DEMETHYLASE"/>
    <property type="match status" value="1"/>
</dbReference>
<dbReference type="GO" id="GO:0043934">
    <property type="term" value="P:sporulation"/>
    <property type="evidence" value="ECO:0007669"/>
    <property type="project" value="EnsemblFungi"/>
</dbReference>
<dbReference type="SMART" id="SM00545">
    <property type="entry name" value="JmjN"/>
    <property type="match status" value="1"/>
</dbReference>
<keyword evidence="5" id="KW-0408">Iron</keyword>
<dbReference type="PROSITE" id="PS51184">
    <property type="entry name" value="JMJC"/>
    <property type="match status" value="1"/>
</dbReference>
<feature type="compositionally biased region" description="Basic and acidic residues" evidence="8">
    <location>
        <begin position="149"/>
        <end position="160"/>
    </location>
</feature>
<dbReference type="GO" id="GO:0000122">
    <property type="term" value="P:negative regulation of transcription by RNA polymerase II"/>
    <property type="evidence" value="ECO:0007669"/>
    <property type="project" value="EnsemblFungi"/>
</dbReference>
<dbReference type="Gene3D" id="2.60.120.650">
    <property type="entry name" value="Cupin"/>
    <property type="match status" value="2"/>
</dbReference>
<dbReference type="PROSITE" id="PS50016">
    <property type="entry name" value="ZF_PHD_2"/>
    <property type="match status" value="1"/>
</dbReference>
<evidence type="ECO:0000256" key="4">
    <source>
        <dbReference type="ARBA" id="ARBA00022833"/>
    </source>
</evidence>
<evidence type="ECO:0000313" key="13">
    <source>
        <dbReference type="Proteomes" id="UP000190274"/>
    </source>
</evidence>
<dbReference type="PROSITE" id="PS01359">
    <property type="entry name" value="ZF_PHD_1"/>
    <property type="match status" value="1"/>
</dbReference>
<dbReference type="InterPro" id="IPR001965">
    <property type="entry name" value="Znf_PHD"/>
</dbReference>
<dbReference type="GO" id="GO:1902275">
    <property type="term" value="P:regulation of chromatin organization"/>
    <property type="evidence" value="ECO:0007669"/>
    <property type="project" value="EnsemblFungi"/>
</dbReference>
<dbReference type="GO" id="GO:0000183">
    <property type="term" value="P:rDNA heterochromatin formation"/>
    <property type="evidence" value="ECO:0007669"/>
    <property type="project" value="EnsemblFungi"/>
</dbReference>
<evidence type="ECO:0000256" key="1">
    <source>
        <dbReference type="ARBA" id="ARBA00004123"/>
    </source>
</evidence>
<dbReference type="OrthoDB" id="1678912at2759"/>
<evidence type="ECO:0000259" key="10">
    <source>
        <dbReference type="PROSITE" id="PS51183"/>
    </source>
</evidence>
<organism evidence="12 13">
    <name type="scientific">Lachancea dasiensis</name>
    <dbReference type="NCBI Taxonomy" id="1072105"/>
    <lineage>
        <taxon>Eukaryota</taxon>
        <taxon>Fungi</taxon>
        <taxon>Dikarya</taxon>
        <taxon>Ascomycota</taxon>
        <taxon>Saccharomycotina</taxon>
        <taxon>Saccharomycetes</taxon>
        <taxon>Saccharomycetales</taxon>
        <taxon>Saccharomycetaceae</taxon>
        <taxon>Lachancea</taxon>
    </lineage>
</organism>
<dbReference type="SUPFAM" id="SSF57903">
    <property type="entry name" value="FYVE/PHD zinc finger"/>
    <property type="match status" value="1"/>
</dbReference>
<dbReference type="GO" id="GO:0000785">
    <property type="term" value="C:chromatin"/>
    <property type="evidence" value="ECO:0007669"/>
    <property type="project" value="TreeGrafter"/>
</dbReference>
<feature type="domain" description="JmjC" evidence="11">
    <location>
        <begin position="397"/>
        <end position="565"/>
    </location>
</feature>
<dbReference type="SUPFAM" id="SSF51197">
    <property type="entry name" value="Clavaminate synthase-like"/>
    <property type="match status" value="1"/>
</dbReference>
<evidence type="ECO:0000259" key="11">
    <source>
        <dbReference type="PROSITE" id="PS51184"/>
    </source>
</evidence>
<dbReference type="Pfam" id="PF00628">
    <property type="entry name" value="PHD"/>
    <property type="match status" value="1"/>
</dbReference>
<dbReference type="AlphaFoldDB" id="A0A1G4IM65"/>
<dbReference type="GO" id="GO:0005634">
    <property type="term" value="C:nucleus"/>
    <property type="evidence" value="ECO:0007669"/>
    <property type="project" value="UniProtKB-SubCell"/>
</dbReference>
<evidence type="ECO:0000313" key="12">
    <source>
        <dbReference type="EMBL" id="SCU77510.1"/>
    </source>
</evidence>
<dbReference type="STRING" id="1266660.A0A1G4IM65"/>
<dbReference type="GO" id="GO:0071041">
    <property type="term" value="P:antisense RNA transcript catabolic process"/>
    <property type="evidence" value="ECO:0007669"/>
    <property type="project" value="EnsemblFungi"/>
</dbReference>
<sequence>MVELEHIPILSVSQSEMEDPIGFLSKPSVRLLGHKYGMIKLVPHEDFKPPLSIDQENFKFRVRLQYLNELNILNRGRLFMMKQLNNYYLRGKRRPDFQLAKPFLELPGGKVYFYDLFIAVVRFFNQDIKKESQSSGLSYSGRKRPRSRRLGDEEQSRDTSELIMAPLSSISDNMALWKQISSVLNASADELRSTFLQVLAPYYDFMQRKMEAHGGHASLLSNVIYSEEFPKSLLNDSEDNDSAEDDDDEEGCTMCSRTSHQSRTILCDSCDKPFHIFCLDPPLNEVPRGKWVCNNCIFGNGYYGFKEENKFYSRKEFQAKCQEFDTELWPNGDKLEDLEELERMFWGKVYQIERSSPIRYGADIHNAGPGEMTGFPTAEFVPDQIQNDPGEMEKYKEYITHPMNLVNLPSAKGSLLSIFGRKISGMTVPWMYIGSTFSTFCWHLEDQYTLSANYQHEGDPKVWYSIPESSCEKFNELMRNIAPDLFQKQPDLLHQLVTLIAPYDEKFQKANISCFKAVQYPGEYIVTFPKCYHSGFNTGYNFNEAVNFTLDLWLPYGVEATRDYIHTGKRCVFDMWELMLTVLVEYIENPKKFDEALVRKCHAELLRMFNQEIKTLDQLGSVLATQNLATGFTRRHIDLNTHVDVRVTVSQNTGYDDEYIHDVENDSDHDGDDDIFCSACKTICTFAFVVHRKNSCTTKRRRHMEAMSPGQWNRLAEKGDMQILCAKDYFNMVEKADVDQANDADDSDADPIQQFKHDEVFYIRQPDEIRCILQTAQRKIDSMLR</sequence>
<dbReference type="InterPro" id="IPR019786">
    <property type="entry name" value="Zinc_finger_PHD-type_CS"/>
</dbReference>
<accession>A0A1G4IM65</accession>
<dbReference type="PROSITE" id="PS51183">
    <property type="entry name" value="JMJN"/>
    <property type="match status" value="1"/>
</dbReference>
<dbReference type="GO" id="GO:0060623">
    <property type="term" value="P:regulation of chromosome condensation"/>
    <property type="evidence" value="ECO:0007669"/>
    <property type="project" value="EnsemblFungi"/>
</dbReference>
<proteinExistence type="predicted"/>
<dbReference type="GO" id="GO:0045944">
    <property type="term" value="P:positive regulation of transcription by RNA polymerase II"/>
    <property type="evidence" value="ECO:0007669"/>
    <property type="project" value="EnsemblFungi"/>
</dbReference>
<feature type="region of interest" description="Disordered" evidence="8">
    <location>
        <begin position="134"/>
        <end position="161"/>
    </location>
</feature>
<evidence type="ECO:0000256" key="8">
    <source>
        <dbReference type="SAM" id="MobiDB-lite"/>
    </source>
</evidence>
<dbReference type="Pfam" id="PF02373">
    <property type="entry name" value="JmjC"/>
    <property type="match status" value="1"/>
</dbReference>
<dbReference type="CDD" id="cd15544">
    <property type="entry name" value="PHD_BAZ1A_like"/>
    <property type="match status" value="1"/>
</dbReference>
<keyword evidence="2" id="KW-0479">Metal-binding</keyword>
<evidence type="ECO:0000256" key="7">
    <source>
        <dbReference type="PROSITE-ProRule" id="PRU00146"/>
    </source>
</evidence>
<protein>
    <submittedName>
        <fullName evidence="12">LADA_0A00826g1_1</fullName>
    </submittedName>
</protein>
<dbReference type="GO" id="GO:0034647">
    <property type="term" value="F:histone H3K4me/H3K4me2/H3K4me3 demethylase activity"/>
    <property type="evidence" value="ECO:0007669"/>
    <property type="project" value="TreeGrafter"/>
</dbReference>
<dbReference type="InterPro" id="IPR011011">
    <property type="entry name" value="Znf_FYVE_PHD"/>
</dbReference>
<evidence type="ECO:0000256" key="2">
    <source>
        <dbReference type="ARBA" id="ARBA00022723"/>
    </source>
</evidence>
<keyword evidence="6" id="KW-0539">Nucleus</keyword>
<dbReference type="InterPro" id="IPR003347">
    <property type="entry name" value="JmjC_dom"/>
</dbReference>
<evidence type="ECO:0000259" key="9">
    <source>
        <dbReference type="PROSITE" id="PS50016"/>
    </source>
</evidence>
<dbReference type="Gene3D" id="2.30.30.1150">
    <property type="match status" value="1"/>
</dbReference>
<evidence type="ECO:0000256" key="5">
    <source>
        <dbReference type="ARBA" id="ARBA00023004"/>
    </source>
</evidence>
<keyword evidence="3 7" id="KW-0863">Zinc-finger</keyword>
<dbReference type="SMART" id="SM00558">
    <property type="entry name" value="JmjC"/>
    <property type="match status" value="1"/>
</dbReference>